<keyword evidence="2" id="KW-0472">Membrane</keyword>
<keyword evidence="2" id="KW-0812">Transmembrane</keyword>
<evidence type="ECO:0000313" key="3">
    <source>
        <dbReference type="EMBL" id="SEG94322.1"/>
    </source>
</evidence>
<organism evidence="3 4">
    <name type="scientific">Thermomonospora echinospora</name>
    <dbReference type="NCBI Taxonomy" id="1992"/>
    <lineage>
        <taxon>Bacteria</taxon>
        <taxon>Bacillati</taxon>
        <taxon>Actinomycetota</taxon>
        <taxon>Actinomycetes</taxon>
        <taxon>Streptosporangiales</taxon>
        <taxon>Thermomonosporaceae</taxon>
        <taxon>Thermomonospora</taxon>
    </lineage>
</organism>
<feature type="transmembrane region" description="Helical" evidence="2">
    <location>
        <begin position="160"/>
        <end position="180"/>
    </location>
</feature>
<feature type="transmembrane region" description="Helical" evidence="2">
    <location>
        <begin position="115"/>
        <end position="132"/>
    </location>
</feature>
<sequence>MSNLGGFQVGQGRSWPHEPGESAWGSNVAMNRDDRRRSAAELMDDVAEAVEDAAEEVGDAVEDAAEAVTGRFQRFREYIRRNKLLNTTWRIGVFTVGVTVLIGGLVMMIAPGPGILGIIVGLAILATEFAWAQRALHRARAAAEKAKEKAMDPKARRRNAILGVLGGILVGALVIAYLVVYEFTLPWNIADYTPWTH</sequence>
<feature type="transmembrane region" description="Helical" evidence="2">
    <location>
        <begin position="89"/>
        <end position="109"/>
    </location>
</feature>
<dbReference type="EMBL" id="FNVO01000046">
    <property type="protein sequence ID" value="SEG94322.1"/>
    <property type="molecule type" value="Genomic_DNA"/>
</dbReference>
<evidence type="ECO:0000256" key="2">
    <source>
        <dbReference type="SAM" id="Phobius"/>
    </source>
</evidence>
<gene>
    <name evidence="3" type="ORF">SAMN04489712_14612</name>
</gene>
<dbReference type="Proteomes" id="UP000236723">
    <property type="component" value="Unassembled WGS sequence"/>
</dbReference>
<evidence type="ECO:0000313" key="4">
    <source>
        <dbReference type="Proteomes" id="UP000236723"/>
    </source>
</evidence>
<accession>A0A1H6E9F2</accession>
<dbReference type="InterPro" id="IPR019099">
    <property type="entry name" value="Uncharacterised_PGPGW_TM"/>
</dbReference>
<feature type="region of interest" description="Disordered" evidence="1">
    <location>
        <begin position="1"/>
        <end position="29"/>
    </location>
</feature>
<proteinExistence type="predicted"/>
<protein>
    <submittedName>
        <fullName evidence="3">TIGR02611 family protein</fullName>
    </submittedName>
</protein>
<reference evidence="4" key="1">
    <citation type="submission" date="2016-10" db="EMBL/GenBank/DDBJ databases">
        <authorList>
            <person name="Varghese N."/>
            <person name="Submissions S."/>
        </authorList>
    </citation>
    <scope>NUCLEOTIDE SEQUENCE [LARGE SCALE GENOMIC DNA]</scope>
    <source>
        <strain evidence="4">DSM 43163</strain>
    </source>
</reference>
<dbReference type="AlphaFoldDB" id="A0A1H6E9F2"/>
<evidence type="ECO:0000256" key="1">
    <source>
        <dbReference type="SAM" id="MobiDB-lite"/>
    </source>
</evidence>
<name>A0A1H6E9F2_9ACTN</name>
<keyword evidence="4" id="KW-1185">Reference proteome</keyword>
<dbReference type="Pfam" id="PF09656">
    <property type="entry name" value="PGPGW"/>
    <property type="match status" value="1"/>
</dbReference>
<keyword evidence="2" id="KW-1133">Transmembrane helix</keyword>